<gene>
    <name evidence="2" type="ORF">C475_00040</name>
</gene>
<accession>M0D4S3</accession>
<proteinExistence type="predicted"/>
<keyword evidence="3" id="KW-1185">Reference proteome</keyword>
<reference evidence="2 3" key="1">
    <citation type="journal article" date="2014" name="PLoS Genet.">
        <title>Phylogenetically driven sequencing of extremely halophilic archaea reveals strategies for static and dynamic osmo-response.</title>
        <authorList>
            <person name="Becker E.A."/>
            <person name="Seitzer P.M."/>
            <person name="Tritt A."/>
            <person name="Larsen D."/>
            <person name="Krusor M."/>
            <person name="Yao A.I."/>
            <person name="Wu D."/>
            <person name="Madern D."/>
            <person name="Eisen J.A."/>
            <person name="Darling A.E."/>
            <person name="Facciotti M.T."/>
        </authorList>
    </citation>
    <scope>NUCLEOTIDE SEQUENCE [LARGE SCALE GENOMIC DNA]</scope>
    <source>
        <strain evidence="2 3">2-9-1</strain>
    </source>
</reference>
<evidence type="ECO:0000313" key="2">
    <source>
        <dbReference type="EMBL" id="ELZ30486.1"/>
    </source>
</evidence>
<protein>
    <submittedName>
        <fullName evidence="2">Uncharacterized protein</fullName>
    </submittedName>
</protein>
<sequence length="87" mass="9367">MSSLVVLAFDTKDGAEQMREKMYDFQRRELITLEDAAVVVRKQNGRAKVKQAHSLVGAGALGGAFWGMLIGLLFFAPWLGLLAGAAG</sequence>
<feature type="transmembrane region" description="Helical" evidence="1">
    <location>
        <begin position="55"/>
        <end position="79"/>
    </location>
</feature>
<keyword evidence="1" id="KW-0812">Transmembrane</keyword>
<organism evidence="2 3">
    <name type="scientific">Halosimplex carlsbadense 2-9-1</name>
    <dbReference type="NCBI Taxonomy" id="797114"/>
    <lineage>
        <taxon>Archaea</taxon>
        <taxon>Methanobacteriati</taxon>
        <taxon>Methanobacteriota</taxon>
        <taxon>Stenosarchaea group</taxon>
        <taxon>Halobacteria</taxon>
        <taxon>Halobacteriales</taxon>
        <taxon>Haloarculaceae</taxon>
        <taxon>Halosimplex</taxon>
    </lineage>
</organism>
<keyword evidence="1" id="KW-1133">Transmembrane helix</keyword>
<dbReference type="Proteomes" id="UP000011626">
    <property type="component" value="Unassembled WGS sequence"/>
</dbReference>
<dbReference type="AlphaFoldDB" id="M0D4S3"/>
<dbReference type="EMBL" id="AOIU01000003">
    <property type="protein sequence ID" value="ELZ30486.1"/>
    <property type="molecule type" value="Genomic_DNA"/>
</dbReference>
<evidence type="ECO:0000313" key="3">
    <source>
        <dbReference type="Proteomes" id="UP000011626"/>
    </source>
</evidence>
<dbReference type="eggNOG" id="arCOG05227">
    <property type="taxonomic scope" value="Archaea"/>
</dbReference>
<evidence type="ECO:0000256" key="1">
    <source>
        <dbReference type="SAM" id="Phobius"/>
    </source>
</evidence>
<name>M0D4S3_9EURY</name>
<dbReference type="STRING" id="797114.C475_00040"/>
<keyword evidence="1" id="KW-0472">Membrane</keyword>
<comment type="caution">
    <text evidence="2">The sequence shown here is derived from an EMBL/GenBank/DDBJ whole genome shotgun (WGS) entry which is preliminary data.</text>
</comment>
<dbReference type="PATRIC" id="fig|797114.5.peg.7"/>